<dbReference type="Pfam" id="PF24827">
    <property type="entry name" value="AstE_AspA_cat"/>
    <property type="match status" value="1"/>
</dbReference>
<evidence type="ECO:0000256" key="3">
    <source>
        <dbReference type="ARBA" id="ARBA00022801"/>
    </source>
</evidence>
<evidence type="ECO:0000256" key="1">
    <source>
        <dbReference type="ARBA" id="ARBA00001947"/>
    </source>
</evidence>
<dbReference type="GO" id="GO:0016811">
    <property type="term" value="F:hydrolase activity, acting on carbon-nitrogen (but not peptide) bonds, in linear amides"/>
    <property type="evidence" value="ECO:0007669"/>
    <property type="project" value="InterPro"/>
</dbReference>
<dbReference type="Proteomes" id="UP000094067">
    <property type="component" value="Unassembled WGS sequence"/>
</dbReference>
<feature type="domain" description="Succinylglutamate desuccinylase/Aspartoacylase catalytic" evidence="5">
    <location>
        <begin position="33"/>
        <end position="216"/>
    </location>
</feature>
<gene>
    <name evidence="6" type="ORF">BEI61_04282</name>
</gene>
<comment type="cofactor">
    <cofactor evidence="1">
        <name>Zn(2+)</name>
        <dbReference type="ChEBI" id="CHEBI:29105"/>
    </cofactor>
</comment>
<dbReference type="InterPro" id="IPR043795">
    <property type="entry name" value="N-alpha-Ac-DABA-like"/>
</dbReference>
<dbReference type="InterPro" id="IPR055438">
    <property type="entry name" value="AstE_AspA_cat"/>
</dbReference>
<accession>A0A1E3A5G8</accession>
<comment type="caution">
    <text evidence="6">The sequence shown here is derived from an EMBL/GenBank/DDBJ whole genome shotgun (WGS) entry which is preliminary data.</text>
</comment>
<evidence type="ECO:0000259" key="5">
    <source>
        <dbReference type="Pfam" id="PF24827"/>
    </source>
</evidence>
<dbReference type="AlphaFoldDB" id="A0A1E3A5G8"/>
<dbReference type="PATRIC" id="fig|1432052.4.peg.4752"/>
<protein>
    <submittedName>
        <fullName evidence="6">Succinylglutamate desuccinylase / Aspartoacylase family protein</fullName>
    </submittedName>
</protein>
<dbReference type="CDD" id="cd06253">
    <property type="entry name" value="M14_ASTE_ASPA-like"/>
    <property type="match status" value="1"/>
</dbReference>
<dbReference type="PANTHER" id="PTHR37326:SF1">
    <property type="entry name" value="BLL3975 PROTEIN"/>
    <property type="match status" value="1"/>
</dbReference>
<name>A0A1E3A5G8_9FIRM</name>
<evidence type="ECO:0000313" key="7">
    <source>
        <dbReference type="Proteomes" id="UP000094067"/>
    </source>
</evidence>
<dbReference type="PANTHER" id="PTHR37326">
    <property type="entry name" value="BLL3975 PROTEIN"/>
    <property type="match status" value="1"/>
</dbReference>
<keyword evidence="2" id="KW-0479">Metal-binding</keyword>
<keyword evidence="3" id="KW-0378">Hydrolase</keyword>
<dbReference type="Gene3D" id="3.40.630.10">
    <property type="entry name" value="Zn peptidases"/>
    <property type="match status" value="1"/>
</dbReference>
<reference evidence="6 7" key="1">
    <citation type="submission" date="2016-07" db="EMBL/GenBank/DDBJ databases">
        <title>Characterization of isolates of Eisenbergiella tayi derived from blood cultures, using whole genome sequencing.</title>
        <authorList>
            <person name="Burdz T."/>
            <person name="Wiebe D."/>
            <person name="Huynh C."/>
            <person name="Bernard K."/>
        </authorList>
    </citation>
    <scope>NUCLEOTIDE SEQUENCE [LARGE SCALE GENOMIC DNA]</scope>
    <source>
        <strain evidence="6 7">NML 110608</strain>
    </source>
</reference>
<sequence length="314" mass="34591">MIERIVEMELPAGEKLIIEKNRIQGERLRADAARLAIVTGSHGDELEGQYICYETARRLKEGLQFLSGTVDIYPALNPLGIDVVQRTSPLGNVDMNRVFPGSPDGTLLEQAAARIVEDLEGADLCLDIHASDVFVREIPQVRLSEDFAEKLLPYARLMNVDMVWTNATATVHESTLAHAMNSRGVPALVVELGVGNRISPEYGSRIVDGIFNVMNLLGMWKGKHSMVGMPAVSTDGEVEFIRASVNGMFLPSAAHNHYIRQGEKIGEIVDVINGTVKQQIFAHKSGLIFTLREYPLVYEGALLARILTGIEEKK</sequence>
<proteinExistence type="predicted"/>
<dbReference type="EMBL" id="MCGH01000003">
    <property type="protein sequence ID" value="ODM03486.1"/>
    <property type="molecule type" value="Genomic_DNA"/>
</dbReference>
<dbReference type="PIRSF" id="PIRSF039012">
    <property type="entry name" value="ASP"/>
    <property type="match status" value="1"/>
</dbReference>
<dbReference type="RefSeq" id="WP_069153942.1">
    <property type="nucleotide sequence ID" value="NZ_MCGH01000003.1"/>
</dbReference>
<dbReference type="SUPFAM" id="SSF53187">
    <property type="entry name" value="Zn-dependent exopeptidases"/>
    <property type="match status" value="1"/>
</dbReference>
<dbReference type="GO" id="GO:0016788">
    <property type="term" value="F:hydrolase activity, acting on ester bonds"/>
    <property type="evidence" value="ECO:0007669"/>
    <property type="project" value="InterPro"/>
</dbReference>
<dbReference type="InterPro" id="IPR053138">
    <property type="entry name" value="N-alpha-Ac-DABA_deacetylase"/>
</dbReference>
<evidence type="ECO:0000313" key="6">
    <source>
        <dbReference type="EMBL" id="ODM03486.1"/>
    </source>
</evidence>
<evidence type="ECO:0000256" key="2">
    <source>
        <dbReference type="ARBA" id="ARBA00022723"/>
    </source>
</evidence>
<evidence type="ECO:0000256" key="4">
    <source>
        <dbReference type="ARBA" id="ARBA00022833"/>
    </source>
</evidence>
<keyword evidence="4" id="KW-0862">Zinc</keyword>
<dbReference type="GO" id="GO:0046872">
    <property type="term" value="F:metal ion binding"/>
    <property type="evidence" value="ECO:0007669"/>
    <property type="project" value="UniProtKB-KW"/>
</dbReference>
<organism evidence="6 7">
    <name type="scientific">Eisenbergiella tayi</name>
    <dbReference type="NCBI Taxonomy" id="1432052"/>
    <lineage>
        <taxon>Bacteria</taxon>
        <taxon>Bacillati</taxon>
        <taxon>Bacillota</taxon>
        <taxon>Clostridia</taxon>
        <taxon>Lachnospirales</taxon>
        <taxon>Lachnospiraceae</taxon>
        <taxon>Eisenbergiella</taxon>
    </lineage>
</organism>